<feature type="domain" description="F-box/LRR-repeat protein 15/At3g58940/PEG3-like LRR" evidence="1">
    <location>
        <begin position="19"/>
        <end position="103"/>
    </location>
</feature>
<evidence type="ECO:0000259" key="1">
    <source>
        <dbReference type="Pfam" id="PF24758"/>
    </source>
</evidence>
<accession>A0A067DGF9</accession>
<protein>
    <recommendedName>
        <fullName evidence="1">F-box/LRR-repeat protein 15/At3g58940/PEG3-like LRR domain-containing protein</fullName>
    </recommendedName>
</protein>
<dbReference type="AlphaFoldDB" id="A0A067DGF9"/>
<evidence type="ECO:0000313" key="3">
    <source>
        <dbReference type="Proteomes" id="UP000027120"/>
    </source>
</evidence>
<gene>
    <name evidence="2" type="ORF">CISIN_1g034100mg</name>
</gene>
<keyword evidence="3" id="KW-1185">Reference proteome</keyword>
<dbReference type="Proteomes" id="UP000027120">
    <property type="component" value="Unassembled WGS sequence"/>
</dbReference>
<organism evidence="2 3">
    <name type="scientific">Citrus sinensis</name>
    <name type="common">Sweet orange</name>
    <name type="synonym">Citrus aurantium var. sinensis</name>
    <dbReference type="NCBI Taxonomy" id="2711"/>
    <lineage>
        <taxon>Eukaryota</taxon>
        <taxon>Viridiplantae</taxon>
        <taxon>Streptophyta</taxon>
        <taxon>Embryophyta</taxon>
        <taxon>Tracheophyta</taxon>
        <taxon>Spermatophyta</taxon>
        <taxon>Magnoliopsida</taxon>
        <taxon>eudicotyledons</taxon>
        <taxon>Gunneridae</taxon>
        <taxon>Pentapetalae</taxon>
        <taxon>rosids</taxon>
        <taxon>malvids</taxon>
        <taxon>Sapindales</taxon>
        <taxon>Rutaceae</taxon>
        <taxon>Aurantioideae</taxon>
        <taxon>Citrus</taxon>
    </lineage>
</organism>
<dbReference type="Pfam" id="PF24758">
    <property type="entry name" value="LRR_At5g56370"/>
    <property type="match status" value="1"/>
</dbReference>
<evidence type="ECO:0000313" key="2">
    <source>
        <dbReference type="EMBL" id="KDO37676.1"/>
    </source>
</evidence>
<name>A0A067DGF9_CITSI</name>
<proteinExistence type="predicted"/>
<sequence>MLLVQLSDDLKFVSSVYRCIRYAVESNVKKLKLKFCCPYRNYRDSYYNMPQLVFYAKSMALLELDSCKLESPRGNVTFSCLRELRLRHVCANDQVIKDLITGCF</sequence>
<reference evidence="2 3" key="1">
    <citation type="submission" date="2014-04" db="EMBL/GenBank/DDBJ databases">
        <authorList>
            <consortium name="International Citrus Genome Consortium"/>
            <person name="Gmitter F."/>
            <person name="Chen C."/>
            <person name="Farmerie W."/>
            <person name="Harkins T."/>
            <person name="Desany B."/>
            <person name="Mohiuddin M."/>
            <person name="Kodira C."/>
            <person name="Borodovsky M."/>
            <person name="Lomsadze A."/>
            <person name="Burns P."/>
            <person name="Jenkins J."/>
            <person name="Prochnik S."/>
            <person name="Shu S."/>
            <person name="Chapman J."/>
            <person name="Pitluck S."/>
            <person name="Schmutz J."/>
            <person name="Rokhsar D."/>
        </authorList>
    </citation>
    <scope>NUCLEOTIDE SEQUENCE</scope>
</reference>
<dbReference type="InterPro" id="IPR055411">
    <property type="entry name" value="LRR_FXL15/At3g58940/PEG3-like"/>
</dbReference>
<dbReference type="EMBL" id="KK789985">
    <property type="protein sequence ID" value="KDO37676.1"/>
    <property type="molecule type" value="Genomic_DNA"/>
</dbReference>